<dbReference type="Gene3D" id="3.40.710.10">
    <property type="entry name" value="DD-peptidase/beta-lactamase superfamily"/>
    <property type="match status" value="1"/>
</dbReference>
<evidence type="ECO:0000256" key="15">
    <source>
        <dbReference type="RuleBase" id="RU004016"/>
    </source>
</evidence>
<dbReference type="SUPFAM" id="SSF56601">
    <property type="entry name" value="beta-lactamase/transpeptidase-like"/>
    <property type="match status" value="1"/>
</dbReference>
<dbReference type="GO" id="GO:0008360">
    <property type="term" value="P:regulation of cell shape"/>
    <property type="evidence" value="ECO:0007669"/>
    <property type="project" value="UniProtKB-KW"/>
</dbReference>
<dbReference type="Pfam" id="PF07943">
    <property type="entry name" value="PBP5_C"/>
    <property type="match status" value="1"/>
</dbReference>
<dbReference type="InterPro" id="IPR015956">
    <property type="entry name" value="Peniciliin-bd_prot_C_sf"/>
</dbReference>
<proteinExistence type="inferred from homology"/>
<dbReference type="GO" id="GO:0009252">
    <property type="term" value="P:peptidoglycan biosynthetic process"/>
    <property type="evidence" value="ECO:0007669"/>
    <property type="project" value="UniProtKB-KW"/>
</dbReference>
<keyword evidence="11" id="KW-0961">Cell wall biogenesis/degradation</keyword>
<evidence type="ECO:0000256" key="2">
    <source>
        <dbReference type="ARBA" id="ARBA00004752"/>
    </source>
</evidence>
<feature type="active site" description="Proton acceptor" evidence="13">
    <location>
        <position position="68"/>
    </location>
</feature>
<organism evidence="17 18">
    <name type="scientific">Natronobacillus azotifigens</name>
    <dbReference type="NCBI Taxonomy" id="472978"/>
    <lineage>
        <taxon>Bacteria</taxon>
        <taxon>Bacillati</taxon>
        <taxon>Bacillota</taxon>
        <taxon>Bacilli</taxon>
        <taxon>Bacillales</taxon>
        <taxon>Bacillaceae</taxon>
        <taxon>Natronobacillus</taxon>
    </lineage>
</organism>
<evidence type="ECO:0000256" key="4">
    <source>
        <dbReference type="ARBA" id="ARBA00012448"/>
    </source>
</evidence>
<evidence type="ECO:0000313" key="17">
    <source>
        <dbReference type="EMBL" id="MCZ0702201.1"/>
    </source>
</evidence>
<keyword evidence="7" id="KW-0732">Signal</keyword>
<keyword evidence="8 17" id="KW-0378">Hydrolase</keyword>
<dbReference type="EC" id="3.4.16.4" evidence="4"/>
<gene>
    <name evidence="17" type="ORF">OWO01_03125</name>
</gene>
<evidence type="ECO:0000313" key="18">
    <source>
        <dbReference type="Proteomes" id="UP001084197"/>
    </source>
</evidence>
<keyword evidence="18" id="KW-1185">Reference proteome</keyword>
<dbReference type="GO" id="GO:0009002">
    <property type="term" value="F:serine-type D-Ala-D-Ala carboxypeptidase activity"/>
    <property type="evidence" value="ECO:0007669"/>
    <property type="project" value="UniProtKB-EC"/>
</dbReference>
<feature type="active site" evidence="13">
    <location>
        <position position="129"/>
    </location>
</feature>
<evidence type="ECO:0000256" key="12">
    <source>
        <dbReference type="ARBA" id="ARBA00034000"/>
    </source>
</evidence>
<accession>A0A9J6RAB8</accession>
<dbReference type="PANTHER" id="PTHR21581">
    <property type="entry name" value="D-ALANYL-D-ALANINE CARBOXYPEPTIDASE"/>
    <property type="match status" value="1"/>
</dbReference>
<dbReference type="InterPro" id="IPR012907">
    <property type="entry name" value="Peptidase_S11_C"/>
</dbReference>
<dbReference type="GO" id="GO:0006508">
    <property type="term" value="P:proteolysis"/>
    <property type="evidence" value="ECO:0007669"/>
    <property type="project" value="UniProtKB-KW"/>
</dbReference>
<evidence type="ECO:0000256" key="11">
    <source>
        <dbReference type="ARBA" id="ARBA00023316"/>
    </source>
</evidence>
<keyword evidence="9" id="KW-0133">Cell shape</keyword>
<dbReference type="InterPro" id="IPR012338">
    <property type="entry name" value="Beta-lactam/transpept-like"/>
</dbReference>
<evidence type="ECO:0000256" key="6">
    <source>
        <dbReference type="ARBA" id="ARBA00022670"/>
    </source>
</evidence>
<evidence type="ECO:0000256" key="13">
    <source>
        <dbReference type="PIRSR" id="PIRSR618044-1"/>
    </source>
</evidence>
<protein>
    <recommendedName>
        <fullName evidence="4">serine-type D-Ala-D-Ala carboxypeptidase</fullName>
        <ecNumber evidence="4">3.4.16.4</ecNumber>
    </recommendedName>
</protein>
<keyword evidence="10" id="KW-0573">Peptidoglycan synthesis</keyword>
<evidence type="ECO:0000256" key="1">
    <source>
        <dbReference type="ARBA" id="ARBA00003217"/>
    </source>
</evidence>
<comment type="catalytic activity">
    <reaction evidence="12">
        <text>Preferential cleavage: (Ac)2-L-Lys-D-Ala-|-D-Ala. Also transpeptidation of peptidyl-alanyl moieties that are N-acyl substituents of D-alanine.</text>
        <dbReference type="EC" id="3.4.16.4"/>
    </reaction>
</comment>
<evidence type="ECO:0000256" key="3">
    <source>
        <dbReference type="ARBA" id="ARBA00007164"/>
    </source>
</evidence>
<feature type="domain" description="Peptidase S11 D-Ala-D-Ala carboxypeptidase A C-terminal" evidence="16">
    <location>
        <begin position="304"/>
        <end position="414"/>
    </location>
</feature>
<comment type="function">
    <text evidence="1">Removes C-terminal D-alanyl residues from sugar-peptide cell wall precursors.</text>
</comment>
<dbReference type="Gene3D" id="2.60.410.10">
    <property type="entry name" value="D-Ala-D-Ala carboxypeptidase, C-terminal domain"/>
    <property type="match status" value="1"/>
</dbReference>
<evidence type="ECO:0000259" key="16">
    <source>
        <dbReference type="SMART" id="SM00936"/>
    </source>
</evidence>
<dbReference type="SUPFAM" id="SSF69189">
    <property type="entry name" value="Penicillin-binding protein associated domain"/>
    <property type="match status" value="1"/>
</dbReference>
<dbReference type="AlphaFoldDB" id="A0A9J6RAB8"/>
<keyword evidence="6" id="KW-0645">Protease</keyword>
<dbReference type="GO" id="GO:0071555">
    <property type="term" value="P:cell wall organization"/>
    <property type="evidence" value="ECO:0007669"/>
    <property type="project" value="UniProtKB-KW"/>
</dbReference>
<feature type="active site" description="Acyl-ester intermediate" evidence="13">
    <location>
        <position position="65"/>
    </location>
</feature>
<comment type="pathway">
    <text evidence="2">Cell wall biogenesis; peptidoglycan biosynthesis.</text>
</comment>
<dbReference type="InterPro" id="IPR001967">
    <property type="entry name" value="Peptidase_S11_N"/>
</dbReference>
<comment type="similarity">
    <text evidence="3 15">Belongs to the peptidase S11 family.</text>
</comment>
<evidence type="ECO:0000256" key="9">
    <source>
        <dbReference type="ARBA" id="ARBA00022960"/>
    </source>
</evidence>
<keyword evidence="5" id="KW-0121">Carboxypeptidase</keyword>
<sequence length="445" mass="49121">MRNIRNKVFSSMLIFVLLVTFFNINTLEVSASRIDTEAESAILVDGDTGEILFAKNADVKLPPASMVKMMSEYLVLEAIDEGRISWDTTTQISDYAYTISADVVSSGIGLTQSKDYTVHQLYEGMAIISDNATTIALAELIAGSEGEFVRMMNAKAEEMGLPDAHFVNSTGLPNELLGENYPEGTSPTDDNLLSARSLALLAYHLVNDYPEALDFSSTITSELDGHILENLNWMLPWDNTNFAPYYFEGIDGLKTGFTTAAGYSFTGTSTRDGRRLISVVMRTDSRGARFQETKRLMEYGYGEFNEQELFPAGYQLEDQESIAVSRGREDIVEVELSEALSAMVRIGEEDAYSIQYHIDEEKLNENGELIAPIEEGEKIGTVELVYEGNANYGNILADKEGQVVDLVTTTSVDKANWFMITMGAIGDFFSGIFSSVVDTVTGWFS</sequence>
<dbReference type="PRINTS" id="PR00725">
    <property type="entry name" value="DADACBPTASE1"/>
</dbReference>
<comment type="caution">
    <text evidence="17">The sequence shown here is derived from an EMBL/GenBank/DDBJ whole genome shotgun (WGS) entry which is preliminary data.</text>
</comment>
<dbReference type="Proteomes" id="UP001084197">
    <property type="component" value="Unassembled WGS sequence"/>
</dbReference>
<dbReference type="SMART" id="SM00936">
    <property type="entry name" value="PBP5_C"/>
    <property type="match status" value="1"/>
</dbReference>
<dbReference type="EMBL" id="JAPRAT010000004">
    <property type="protein sequence ID" value="MCZ0702201.1"/>
    <property type="molecule type" value="Genomic_DNA"/>
</dbReference>
<evidence type="ECO:0000256" key="10">
    <source>
        <dbReference type="ARBA" id="ARBA00022984"/>
    </source>
</evidence>
<dbReference type="PANTHER" id="PTHR21581:SF11">
    <property type="entry name" value="D-ALANYL-D-ALANINE CARBOXYPEPTIDASE DACA"/>
    <property type="match status" value="1"/>
</dbReference>
<dbReference type="InterPro" id="IPR018044">
    <property type="entry name" value="Peptidase_S11"/>
</dbReference>
<evidence type="ECO:0000256" key="8">
    <source>
        <dbReference type="ARBA" id="ARBA00022801"/>
    </source>
</evidence>
<evidence type="ECO:0000256" key="14">
    <source>
        <dbReference type="PIRSR" id="PIRSR618044-2"/>
    </source>
</evidence>
<dbReference type="InterPro" id="IPR037167">
    <property type="entry name" value="Peptidase_S11_C_sf"/>
</dbReference>
<evidence type="ECO:0000256" key="7">
    <source>
        <dbReference type="ARBA" id="ARBA00022729"/>
    </source>
</evidence>
<dbReference type="Pfam" id="PF00768">
    <property type="entry name" value="Peptidase_S11"/>
    <property type="match status" value="1"/>
</dbReference>
<dbReference type="RefSeq" id="WP_268778970.1">
    <property type="nucleotide sequence ID" value="NZ_JAPRAT010000004.1"/>
</dbReference>
<feature type="binding site" evidence="14">
    <location>
        <position position="254"/>
    </location>
    <ligand>
        <name>substrate</name>
    </ligand>
</feature>
<name>A0A9J6RAB8_9BACI</name>
<reference evidence="17" key="1">
    <citation type="submission" date="2022-11" db="EMBL/GenBank/DDBJ databases">
        <title>WGS of Natronobacillus azotifigens 24KS-1, an anaerobic diazotrophic haloalkaliphile from soda-rich habitats.</title>
        <authorList>
            <person name="Sorokin D.Y."/>
            <person name="Merkel A.Y."/>
        </authorList>
    </citation>
    <scope>NUCLEOTIDE SEQUENCE</scope>
    <source>
        <strain evidence="17">24KS-1</strain>
    </source>
</reference>
<evidence type="ECO:0000256" key="5">
    <source>
        <dbReference type="ARBA" id="ARBA00022645"/>
    </source>
</evidence>